<evidence type="ECO:0000256" key="2">
    <source>
        <dbReference type="ARBA" id="ARBA00022448"/>
    </source>
</evidence>
<keyword evidence="5 8" id="KW-0812">Transmembrane</keyword>
<feature type="transmembrane region" description="Helical" evidence="8">
    <location>
        <begin position="411"/>
        <end position="430"/>
    </location>
</feature>
<feature type="transmembrane region" description="Helical" evidence="8">
    <location>
        <begin position="164"/>
        <end position="187"/>
    </location>
</feature>
<feature type="domain" description="Major facilitator superfamily (MFS) profile" evidence="9">
    <location>
        <begin position="26"/>
        <end position="434"/>
    </location>
</feature>
<keyword evidence="11" id="KW-1185">Reference proteome</keyword>
<comment type="caution">
    <text evidence="10">The sequence shown here is derived from an EMBL/GenBank/DDBJ whole genome shotgun (WGS) entry which is preliminary data.</text>
</comment>
<dbReference type="HOGENOM" id="CLU_001265_39_5_5"/>
<keyword evidence="2" id="KW-0813">Transport</keyword>
<evidence type="ECO:0000256" key="8">
    <source>
        <dbReference type="SAM" id="Phobius"/>
    </source>
</evidence>
<reference evidence="10 11" key="1">
    <citation type="journal article" date="2012" name="J. Bacteriol.">
        <title>Genome sequence of Rhizobium grahamii CCGE502, a broad-host-range symbiont with low nodulation competitiveness in Phaseolus vulgaris.</title>
        <authorList>
            <person name="Althabegoiti M.J."/>
            <person name="Lozano L."/>
            <person name="Torres-Tejerizo G."/>
            <person name="Ormeno-Orrillo E."/>
            <person name="Rogel M.A."/>
            <person name="Gonzalez V."/>
            <person name="Martinez-Romero E."/>
        </authorList>
    </citation>
    <scope>NUCLEOTIDE SEQUENCE [LARGE SCALE GENOMIC DNA]</scope>
    <source>
        <strain evidence="10 11">CCGE 502</strain>
    </source>
</reference>
<dbReference type="NCBIfam" id="TIGR00883">
    <property type="entry name" value="2A0106"/>
    <property type="match status" value="1"/>
</dbReference>
<gene>
    <name evidence="10" type="ORF">RGCCGE502_12469</name>
</gene>
<evidence type="ECO:0000259" key="9">
    <source>
        <dbReference type="PROSITE" id="PS50850"/>
    </source>
</evidence>
<dbReference type="PANTHER" id="PTHR43045">
    <property type="entry name" value="SHIKIMATE TRANSPORTER"/>
    <property type="match status" value="1"/>
</dbReference>
<feature type="transmembrane region" description="Helical" evidence="8">
    <location>
        <begin position="319"/>
        <end position="338"/>
    </location>
</feature>
<dbReference type="SUPFAM" id="SSF103473">
    <property type="entry name" value="MFS general substrate transporter"/>
    <property type="match status" value="1"/>
</dbReference>
<organism evidence="10 11">
    <name type="scientific">Rhizobium grahamii CCGE 502</name>
    <dbReference type="NCBI Taxonomy" id="990285"/>
    <lineage>
        <taxon>Bacteria</taxon>
        <taxon>Pseudomonadati</taxon>
        <taxon>Pseudomonadota</taxon>
        <taxon>Alphaproteobacteria</taxon>
        <taxon>Hyphomicrobiales</taxon>
        <taxon>Rhizobiaceae</taxon>
        <taxon>Rhizobium/Agrobacterium group</taxon>
        <taxon>Rhizobium</taxon>
    </lineage>
</organism>
<dbReference type="RefSeq" id="WP_016554512.1">
    <property type="nucleotide sequence ID" value="NZ_AEYE02000014.1"/>
</dbReference>
<dbReference type="STRING" id="990285.RGCCGE502_12469"/>
<feature type="transmembrane region" description="Helical" evidence="8">
    <location>
        <begin position="286"/>
        <end position="307"/>
    </location>
</feature>
<dbReference type="InterPro" id="IPR020846">
    <property type="entry name" value="MFS_dom"/>
</dbReference>
<keyword evidence="4" id="KW-0997">Cell inner membrane</keyword>
<feature type="transmembrane region" description="Helical" evidence="8">
    <location>
        <begin position="199"/>
        <end position="220"/>
    </location>
</feature>
<feature type="transmembrane region" description="Helical" evidence="8">
    <location>
        <begin position="100"/>
        <end position="120"/>
    </location>
</feature>
<feature type="transmembrane region" description="Helical" evidence="8">
    <location>
        <begin position="65"/>
        <end position="88"/>
    </location>
</feature>
<evidence type="ECO:0000256" key="5">
    <source>
        <dbReference type="ARBA" id="ARBA00022692"/>
    </source>
</evidence>
<feature type="transmembrane region" description="Helical" evidence="8">
    <location>
        <begin position="344"/>
        <end position="369"/>
    </location>
</feature>
<evidence type="ECO:0000313" key="10">
    <source>
        <dbReference type="EMBL" id="EPE97691.1"/>
    </source>
</evidence>
<dbReference type="AlphaFoldDB" id="S3HX44"/>
<dbReference type="PANTHER" id="PTHR43045:SF2">
    <property type="entry name" value="INNER MEMBRANE METABOLITE TRANSPORT PROTEIN YHJE"/>
    <property type="match status" value="1"/>
</dbReference>
<dbReference type="InterPro" id="IPR005829">
    <property type="entry name" value="Sugar_transporter_CS"/>
</dbReference>
<dbReference type="InterPro" id="IPR005828">
    <property type="entry name" value="MFS_sugar_transport-like"/>
</dbReference>
<dbReference type="CDD" id="cd17369">
    <property type="entry name" value="MFS_ShiA_like"/>
    <property type="match status" value="1"/>
</dbReference>
<evidence type="ECO:0000256" key="1">
    <source>
        <dbReference type="ARBA" id="ARBA00004429"/>
    </source>
</evidence>
<dbReference type="PROSITE" id="PS00216">
    <property type="entry name" value="SUGAR_TRANSPORT_1"/>
    <property type="match status" value="1"/>
</dbReference>
<evidence type="ECO:0000256" key="7">
    <source>
        <dbReference type="ARBA" id="ARBA00023136"/>
    </source>
</evidence>
<dbReference type="Gene3D" id="1.20.1250.20">
    <property type="entry name" value="MFS general substrate transporter like domains"/>
    <property type="match status" value="2"/>
</dbReference>
<evidence type="ECO:0000313" key="11">
    <source>
        <dbReference type="Proteomes" id="UP000014411"/>
    </source>
</evidence>
<feature type="transmembrane region" description="Helical" evidence="8">
    <location>
        <begin position="126"/>
        <end position="152"/>
    </location>
</feature>
<dbReference type="InterPro" id="IPR004736">
    <property type="entry name" value="MHS_symport"/>
</dbReference>
<proteinExistence type="predicted"/>
<evidence type="ECO:0000256" key="6">
    <source>
        <dbReference type="ARBA" id="ARBA00022989"/>
    </source>
</evidence>
<keyword evidence="7 8" id="KW-0472">Membrane</keyword>
<dbReference type="Proteomes" id="UP000014411">
    <property type="component" value="Unassembled WGS sequence"/>
</dbReference>
<dbReference type="Pfam" id="PF00083">
    <property type="entry name" value="Sugar_tr"/>
    <property type="match status" value="1"/>
</dbReference>
<dbReference type="EMBL" id="AEYE02000014">
    <property type="protein sequence ID" value="EPE97691.1"/>
    <property type="molecule type" value="Genomic_DNA"/>
</dbReference>
<comment type="subcellular location">
    <subcellularLocation>
        <location evidence="1">Cell inner membrane</location>
        <topology evidence="1">Multi-pass membrane protein</topology>
    </subcellularLocation>
</comment>
<evidence type="ECO:0000256" key="3">
    <source>
        <dbReference type="ARBA" id="ARBA00022475"/>
    </source>
</evidence>
<dbReference type="eggNOG" id="COG0477">
    <property type="taxonomic scope" value="Bacteria"/>
</dbReference>
<sequence length="434" mass="46549">MSDAISRVSPTPASSNSAQVNSPARVLIASLVGTTIEFFDFYVYATAAVLVFPTLFFPNSDPTTALLASFATFSIAFFARPLGAVVFGHFGDRIGRKTTLVAALLTMGISTVVIGLLPSYESIGVLAPLLLALCRFGQGFGLGGEWGGAVLLATENAPEGKRSWYGMFPQLGAPVGLFLSSGIFWLLLQVMSQDALLSWGWRVPFISSILLIVIGLWVRLSITETPAFQKAIDKRERVAVPVAELFRKHKRSLFLGTFVALATFVLFYIGSAYLLSYNVKVLKIPFLDALEIQIVGSIAFGVFIPIVGKLAERFGRREVLILTTVLIGIFSFFLPGLMTGGEGSIVVFAIVAMALMGMTYGLIGTALAAPFPTAVRYTGSSITFNLAGIFGASLAPYIATWLQANYGMQYVGYYLGLSAVITLICILASGRDEV</sequence>
<name>S3HX44_9HYPH</name>
<evidence type="ECO:0000256" key="4">
    <source>
        <dbReference type="ARBA" id="ARBA00022519"/>
    </source>
</evidence>
<feature type="transmembrane region" description="Helical" evidence="8">
    <location>
        <begin position="381"/>
        <end position="399"/>
    </location>
</feature>
<keyword evidence="6 8" id="KW-1133">Transmembrane helix</keyword>
<protein>
    <submittedName>
        <fullName evidence="10">Metabolite-proton symporter</fullName>
    </submittedName>
</protein>
<keyword evidence="3" id="KW-1003">Cell membrane</keyword>
<dbReference type="PROSITE" id="PS50850">
    <property type="entry name" value="MFS"/>
    <property type="match status" value="1"/>
</dbReference>
<dbReference type="FunFam" id="1.20.1250.20:FF:000001">
    <property type="entry name" value="Dicarboxylate MFS transporter"/>
    <property type="match status" value="1"/>
</dbReference>
<dbReference type="GO" id="GO:0022857">
    <property type="term" value="F:transmembrane transporter activity"/>
    <property type="evidence" value="ECO:0007669"/>
    <property type="project" value="InterPro"/>
</dbReference>
<feature type="transmembrane region" description="Helical" evidence="8">
    <location>
        <begin position="253"/>
        <end position="274"/>
    </location>
</feature>
<dbReference type="GO" id="GO:0005886">
    <property type="term" value="C:plasma membrane"/>
    <property type="evidence" value="ECO:0007669"/>
    <property type="project" value="UniProtKB-SubCell"/>
</dbReference>
<accession>S3HX44</accession>
<dbReference type="InterPro" id="IPR036259">
    <property type="entry name" value="MFS_trans_sf"/>
</dbReference>